<protein>
    <submittedName>
        <fullName evidence="2">Uncharacterized protein</fullName>
    </submittedName>
</protein>
<name>A0A9W7T0M1_9PEZI</name>
<accession>A0A9W7T0M1</accession>
<dbReference type="EMBL" id="RIBY02000113">
    <property type="protein sequence ID" value="KAH9845307.1"/>
    <property type="molecule type" value="Genomic_DNA"/>
</dbReference>
<proteinExistence type="predicted"/>
<feature type="region of interest" description="Disordered" evidence="1">
    <location>
        <begin position="1"/>
        <end position="32"/>
    </location>
</feature>
<evidence type="ECO:0000313" key="2">
    <source>
        <dbReference type="EMBL" id="KAH9845307.1"/>
    </source>
</evidence>
<reference evidence="2 3" key="2">
    <citation type="journal article" date="2021" name="Curr. Genet.">
        <title>Genetic response to nitrogen starvation in the aggressive Eucalyptus foliar pathogen Teratosphaeria destructans.</title>
        <authorList>
            <person name="Havenga M."/>
            <person name="Wingfield B.D."/>
            <person name="Wingfield M.J."/>
            <person name="Dreyer L.L."/>
            <person name="Roets F."/>
            <person name="Aylward J."/>
        </authorList>
    </citation>
    <scope>NUCLEOTIDE SEQUENCE [LARGE SCALE GENOMIC DNA]</scope>
    <source>
        <strain evidence="2">CMW44962</strain>
    </source>
</reference>
<evidence type="ECO:0000313" key="3">
    <source>
        <dbReference type="Proteomes" id="UP001138500"/>
    </source>
</evidence>
<dbReference type="AlphaFoldDB" id="A0A9W7T0M1"/>
<comment type="caution">
    <text evidence="2">The sequence shown here is derived from an EMBL/GenBank/DDBJ whole genome shotgun (WGS) entry which is preliminary data.</text>
</comment>
<gene>
    <name evidence="2" type="ORF">Tdes44962_MAKER01317</name>
</gene>
<reference evidence="2 3" key="1">
    <citation type="journal article" date="2018" name="IMA Fungus">
        <title>IMA Genome-F 10: Nine draft genome sequences of Claviceps purpurea s.lat., including C. arundinis, C. humidiphila, and C. cf. spartinae, pseudomolecules for the pitch canker pathogen Fusarium circinatum, draft genome of Davidsoniella eucalypti, Grosmannia galeiformis, Quambalaria eucalypti, and Teratosphaeria destructans.</title>
        <authorList>
            <person name="Wingfield B.D."/>
            <person name="Liu M."/>
            <person name="Nguyen H.D."/>
            <person name="Lane F.A."/>
            <person name="Morgan S.W."/>
            <person name="De Vos L."/>
            <person name="Wilken P.M."/>
            <person name="Duong T.A."/>
            <person name="Aylward J."/>
            <person name="Coetzee M.P."/>
            <person name="Dadej K."/>
            <person name="De Beer Z.W."/>
            <person name="Findlay W."/>
            <person name="Havenga M."/>
            <person name="Kolarik M."/>
            <person name="Menzies J.G."/>
            <person name="Naidoo K."/>
            <person name="Pochopski O."/>
            <person name="Shoukouhi P."/>
            <person name="Santana Q.C."/>
            <person name="Seifert K.A."/>
            <person name="Soal N."/>
            <person name="Steenkamp E.T."/>
            <person name="Tatham C.T."/>
            <person name="van der Nest M.A."/>
            <person name="Wingfield M.J."/>
        </authorList>
    </citation>
    <scope>NUCLEOTIDE SEQUENCE [LARGE SCALE GENOMIC DNA]</scope>
    <source>
        <strain evidence="2">CMW44962</strain>
    </source>
</reference>
<dbReference type="Proteomes" id="UP001138500">
    <property type="component" value="Unassembled WGS sequence"/>
</dbReference>
<organism evidence="2 3">
    <name type="scientific">Teratosphaeria destructans</name>
    <dbReference type="NCBI Taxonomy" id="418781"/>
    <lineage>
        <taxon>Eukaryota</taxon>
        <taxon>Fungi</taxon>
        <taxon>Dikarya</taxon>
        <taxon>Ascomycota</taxon>
        <taxon>Pezizomycotina</taxon>
        <taxon>Dothideomycetes</taxon>
        <taxon>Dothideomycetidae</taxon>
        <taxon>Mycosphaerellales</taxon>
        <taxon>Teratosphaeriaceae</taxon>
        <taxon>Teratosphaeria</taxon>
    </lineage>
</organism>
<sequence>MRAIPSRPPPRQHRNTFTYLDTPTRMRSLPDPARARSCSLVVITEPDTAIDDRFDQSSLNSGIGLTGPEWSFKARKVRARSQGILGV</sequence>
<keyword evidence="3" id="KW-1185">Reference proteome</keyword>
<evidence type="ECO:0000256" key="1">
    <source>
        <dbReference type="SAM" id="MobiDB-lite"/>
    </source>
</evidence>